<dbReference type="GO" id="GO:0070847">
    <property type="term" value="C:core mediator complex"/>
    <property type="evidence" value="ECO:0007669"/>
    <property type="project" value="TreeGrafter"/>
</dbReference>
<dbReference type="PANTHER" id="PTHR13321:SF2">
    <property type="entry name" value="MEDIATOR OF RNA POLYMERASE II TRANSCRIPTION SUBUNIT 18"/>
    <property type="match status" value="1"/>
</dbReference>
<comment type="subunit">
    <text evidence="8">Component of the Mediator complex.</text>
</comment>
<evidence type="ECO:0000256" key="7">
    <source>
        <dbReference type="ARBA" id="ARBA00032012"/>
    </source>
</evidence>
<dbReference type="GO" id="GO:0006357">
    <property type="term" value="P:regulation of transcription by RNA polymerase II"/>
    <property type="evidence" value="ECO:0007669"/>
    <property type="project" value="InterPro"/>
</dbReference>
<comment type="function">
    <text evidence="8">Component of the Mediator complex, a coactivator involved in the regulated transcription of nearly all RNA polymerase II-dependent genes. Mediator functions as a bridge to convey information from gene-specific regulatory proteins to the basal RNA polymerase II transcription machinery. Mediator is recruited to promoters by direct interactions with regulatory proteins and serves as a scaffold for the assembly of a functional preinitiation complex with RNA polymerase II and the general transcription factors.</text>
</comment>
<dbReference type="Gene3D" id="2.40.320.10">
    <property type="entry name" value="Hypothetical Protein Pfu-838710-001"/>
    <property type="match status" value="1"/>
</dbReference>
<evidence type="ECO:0000313" key="10">
    <source>
        <dbReference type="Proteomes" id="UP000509704"/>
    </source>
</evidence>
<organism evidence="9 10">
    <name type="scientific">Zygotorulaspora mrakii</name>
    <name type="common">Zygosaccharomyces mrakii</name>
    <dbReference type="NCBI Taxonomy" id="42260"/>
    <lineage>
        <taxon>Eukaryota</taxon>
        <taxon>Fungi</taxon>
        <taxon>Dikarya</taxon>
        <taxon>Ascomycota</taxon>
        <taxon>Saccharomycotina</taxon>
        <taxon>Saccharomycetes</taxon>
        <taxon>Saccharomycetales</taxon>
        <taxon>Saccharomycetaceae</taxon>
        <taxon>Zygotorulaspora</taxon>
    </lineage>
</organism>
<protein>
    <recommendedName>
        <fullName evidence="3 8">Mediator of RNA polymerase II transcription subunit 18</fullName>
    </recommendedName>
    <alternativeName>
        <fullName evidence="7 8">Mediator complex subunit 18</fullName>
    </alternativeName>
</protein>
<dbReference type="GO" id="GO:0016592">
    <property type="term" value="C:mediator complex"/>
    <property type="evidence" value="ECO:0007669"/>
    <property type="project" value="InterPro"/>
</dbReference>
<keyword evidence="5 8" id="KW-0804">Transcription</keyword>
<reference evidence="9 10" key="1">
    <citation type="submission" date="2020-07" db="EMBL/GenBank/DDBJ databases">
        <title>The yeast mating-type switching endonuclease HO is a domesticated member of an unorthodox homing genetic element family.</title>
        <authorList>
            <person name="Coughlan A.Y."/>
            <person name="Lombardi L."/>
            <person name="Braun-Galleani S."/>
            <person name="Martos A.R."/>
            <person name="Galeote V."/>
            <person name="Bigey F."/>
            <person name="Dequin S."/>
            <person name="Byrne K.P."/>
            <person name="Wolfe K.H."/>
        </authorList>
    </citation>
    <scope>NUCLEOTIDE SEQUENCE [LARGE SCALE GENOMIC DNA]</scope>
    <source>
        <strain evidence="9 10">NRRL Y-6702</strain>
    </source>
</reference>
<dbReference type="GO" id="GO:0003712">
    <property type="term" value="F:transcription coregulator activity"/>
    <property type="evidence" value="ECO:0007669"/>
    <property type="project" value="InterPro"/>
</dbReference>
<evidence type="ECO:0000256" key="1">
    <source>
        <dbReference type="ARBA" id="ARBA00004123"/>
    </source>
</evidence>
<dbReference type="GO" id="GO:0006369">
    <property type="term" value="P:termination of RNA polymerase II transcription"/>
    <property type="evidence" value="ECO:0007669"/>
    <property type="project" value="TreeGrafter"/>
</dbReference>
<evidence type="ECO:0000256" key="6">
    <source>
        <dbReference type="ARBA" id="ARBA00023242"/>
    </source>
</evidence>
<keyword evidence="8" id="KW-0010">Activator</keyword>
<dbReference type="InterPro" id="IPR019095">
    <property type="entry name" value="Mediator_Med18"/>
</dbReference>
<dbReference type="AlphaFoldDB" id="A0A7H9AZ21"/>
<gene>
    <name evidence="8" type="primary">MED18</name>
    <name evidence="9" type="ORF">HG535_0B06150</name>
</gene>
<keyword evidence="10" id="KW-1185">Reference proteome</keyword>
<name>A0A7H9AZ21_ZYGMR</name>
<evidence type="ECO:0000256" key="2">
    <source>
        <dbReference type="ARBA" id="ARBA00009814"/>
    </source>
</evidence>
<dbReference type="OrthoDB" id="5348092at2759"/>
<dbReference type="EMBL" id="CP058605">
    <property type="protein sequence ID" value="QLG71571.1"/>
    <property type="molecule type" value="Genomic_DNA"/>
</dbReference>
<dbReference type="PANTHER" id="PTHR13321">
    <property type="entry name" value="MEDIATOR OF RNA POLYMERASE II TRANSCRIPTION, SUBUNIT 18"/>
    <property type="match status" value="1"/>
</dbReference>
<comment type="subcellular location">
    <subcellularLocation>
        <location evidence="1 8">Nucleus</location>
    </subcellularLocation>
</comment>
<accession>A0A7H9AZ21</accession>
<keyword evidence="6 8" id="KW-0539">Nucleus</keyword>
<evidence type="ECO:0000256" key="5">
    <source>
        <dbReference type="ARBA" id="ARBA00023163"/>
    </source>
</evidence>
<dbReference type="Pfam" id="PF09637">
    <property type="entry name" value="Med18"/>
    <property type="match status" value="1"/>
</dbReference>
<dbReference type="Proteomes" id="UP000509704">
    <property type="component" value="Chromosome 2"/>
</dbReference>
<evidence type="ECO:0000256" key="3">
    <source>
        <dbReference type="ARBA" id="ARBA00019612"/>
    </source>
</evidence>
<evidence type="ECO:0000256" key="4">
    <source>
        <dbReference type="ARBA" id="ARBA00023015"/>
    </source>
</evidence>
<sequence length="282" mass="31653">MVHQLSLFGTIDDKSYDLFLSTMSILSGTPPVLFANITNVWTTNKSYEFERVNSKNQLTELNRIKVSKSLPLQFLIVEDDSVLSHKLLKKIGQLEAPIEPSALEKYVQDIKYERASSLGDDSKMDVDASSMSEPEAEPWALSMSDIPAAGKSRKVSMQTISESIILTTGGTNSSTSSFLKELGYVPEYRYITVGVKFYMANDMVLDIQKLWDLRNDRSLQITKGGYLIKAYVNVNRSTDIERINQAETALLSLQKELQGYVDLVVPDRKAMDSRLNNMGDII</sequence>
<evidence type="ECO:0000256" key="8">
    <source>
        <dbReference type="RuleBase" id="RU364150"/>
    </source>
</evidence>
<evidence type="ECO:0000313" key="9">
    <source>
        <dbReference type="EMBL" id="QLG71571.1"/>
    </source>
</evidence>
<comment type="similarity">
    <text evidence="2 8">Belongs to the Mediator complex subunit 18 family.</text>
</comment>
<keyword evidence="4 8" id="KW-0805">Transcription regulation</keyword>
<proteinExistence type="inferred from homology"/>